<comment type="caution">
    <text evidence="1">The sequence shown here is derived from an EMBL/GenBank/DDBJ whole genome shotgun (WGS) entry which is preliminary data.</text>
</comment>
<dbReference type="EMBL" id="CM055092">
    <property type="protein sequence ID" value="KAJ7571611.1"/>
    <property type="molecule type" value="Genomic_DNA"/>
</dbReference>
<organism evidence="1 2">
    <name type="scientific">Diphasiastrum complanatum</name>
    <name type="common">Issler's clubmoss</name>
    <name type="synonym">Lycopodium complanatum</name>
    <dbReference type="NCBI Taxonomy" id="34168"/>
    <lineage>
        <taxon>Eukaryota</taxon>
        <taxon>Viridiplantae</taxon>
        <taxon>Streptophyta</taxon>
        <taxon>Embryophyta</taxon>
        <taxon>Tracheophyta</taxon>
        <taxon>Lycopodiopsida</taxon>
        <taxon>Lycopodiales</taxon>
        <taxon>Lycopodiaceae</taxon>
        <taxon>Lycopodioideae</taxon>
        <taxon>Diphasiastrum</taxon>
    </lineage>
</organism>
<protein>
    <submittedName>
        <fullName evidence="1">Uncharacterized protein</fullName>
    </submittedName>
</protein>
<keyword evidence="2" id="KW-1185">Reference proteome</keyword>
<dbReference type="Proteomes" id="UP001162992">
    <property type="component" value="Chromosome 1"/>
</dbReference>
<sequence>MLSYGRLRWPVHITQNCQKSVCMGGCVGGFAKTPTRSNTNKAKNQKVGFYGPKTHQKDWWSSSETENNHRQSRSSWRSSSINGQEKWGNDTNKFINNAQILWHEKRKEWVGNQPLQRPQRSHEPLISWGATYNDLLTTSRPFTQPIPLPEMVDFLVDVWEQEGLYD</sequence>
<accession>A0ACC2EYW2</accession>
<name>A0ACC2EYW2_DIPCM</name>
<evidence type="ECO:0000313" key="2">
    <source>
        <dbReference type="Proteomes" id="UP001162992"/>
    </source>
</evidence>
<reference evidence="2" key="1">
    <citation type="journal article" date="2024" name="Proc. Natl. Acad. Sci. U.S.A.">
        <title>Extraordinary preservation of gene collinearity over three hundred million years revealed in homosporous lycophytes.</title>
        <authorList>
            <person name="Li C."/>
            <person name="Wickell D."/>
            <person name="Kuo L.Y."/>
            <person name="Chen X."/>
            <person name="Nie B."/>
            <person name="Liao X."/>
            <person name="Peng D."/>
            <person name="Ji J."/>
            <person name="Jenkins J."/>
            <person name="Williams M."/>
            <person name="Shu S."/>
            <person name="Plott C."/>
            <person name="Barry K."/>
            <person name="Rajasekar S."/>
            <person name="Grimwood J."/>
            <person name="Han X."/>
            <person name="Sun S."/>
            <person name="Hou Z."/>
            <person name="He W."/>
            <person name="Dai G."/>
            <person name="Sun C."/>
            <person name="Schmutz J."/>
            <person name="Leebens-Mack J.H."/>
            <person name="Li F.W."/>
            <person name="Wang L."/>
        </authorList>
    </citation>
    <scope>NUCLEOTIDE SEQUENCE [LARGE SCALE GENOMIC DNA]</scope>
    <source>
        <strain evidence="2">cv. PW_Plant_1</strain>
    </source>
</reference>
<evidence type="ECO:0000313" key="1">
    <source>
        <dbReference type="EMBL" id="KAJ7571611.1"/>
    </source>
</evidence>
<gene>
    <name evidence="1" type="ORF">O6H91_01G169000</name>
</gene>
<proteinExistence type="predicted"/>